<evidence type="ECO:0000256" key="14">
    <source>
        <dbReference type="PIRNR" id="PIRNR006135"/>
    </source>
</evidence>
<gene>
    <name evidence="17" type="ORF">SAMN05444581_106172</name>
</gene>
<comment type="function">
    <text evidence="4 14">Catalyzes ATP-dependent phosphorylation of adenosylcobinamide and addition of GMP to adenosylcobinamide phosphate.</text>
</comment>
<evidence type="ECO:0007829" key="20">
    <source>
        <dbReference type="PDB" id="8YES"/>
    </source>
</evidence>
<feature type="binding site" evidence="16">
    <location>
        <begin position="15"/>
        <end position="22"/>
    </location>
    <ligand>
        <name>GTP</name>
        <dbReference type="ChEBI" id="CHEBI:37565"/>
    </ligand>
</feature>
<keyword evidence="13 14" id="KW-0342">GTP-binding</keyword>
<evidence type="ECO:0000256" key="9">
    <source>
        <dbReference type="ARBA" id="ARBA00022679"/>
    </source>
</evidence>
<dbReference type="GO" id="GO:0009236">
    <property type="term" value="P:cobalamin biosynthetic process"/>
    <property type="evidence" value="ECO:0007669"/>
    <property type="project" value="UniProtKB-UniRule"/>
</dbReference>
<evidence type="ECO:0007829" key="19">
    <source>
        <dbReference type="PDB" id="8YEP"/>
    </source>
</evidence>
<evidence type="ECO:0000313" key="18">
    <source>
        <dbReference type="Proteomes" id="UP000198755"/>
    </source>
</evidence>
<dbReference type="Pfam" id="PF02283">
    <property type="entry name" value="CobU"/>
    <property type="match status" value="1"/>
</dbReference>
<feature type="binding site" evidence="21">
    <location>
        <position position="55"/>
    </location>
    <ligand>
        <name>GDP</name>
        <dbReference type="ChEBI" id="CHEBI:58189"/>
    </ligand>
</feature>
<comment type="catalytic activity">
    <reaction evidence="1 14">
        <text>adenosylcob(III)inamide + ATP = adenosylcob(III)inamide phosphate + ADP + H(+)</text>
        <dbReference type="Rhea" id="RHEA:15769"/>
        <dbReference type="ChEBI" id="CHEBI:2480"/>
        <dbReference type="ChEBI" id="CHEBI:15378"/>
        <dbReference type="ChEBI" id="CHEBI:30616"/>
        <dbReference type="ChEBI" id="CHEBI:58502"/>
        <dbReference type="ChEBI" id="CHEBI:456216"/>
        <dbReference type="EC" id="2.7.1.156"/>
    </reaction>
</comment>
<evidence type="ECO:0000256" key="12">
    <source>
        <dbReference type="ARBA" id="ARBA00022840"/>
    </source>
</evidence>
<keyword evidence="12 14" id="KW-0067">ATP-binding</keyword>
<feature type="binding site" evidence="20">
    <location>
        <position position="18"/>
    </location>
    <ligand>
        <name>cob(II)alamin</name>
        <dbReference type="ChEBI" id="CHEBI:16304"/>
    </ligand>
</feature>
<dbReference type="GO" id="GO:0043752">
    <property type="term" value="F:adenosylcobinamide kinase activity"/>
    <property type="evidence" value="ECO:0007669"/>
    <property type="project" value="UniProtKB-EC"/>
</dbReference>
<evidence type="ECO:0000256" key="8">
    <source>
        <dbReference type="ARBA" id="ARBA00022573"/>
    </source>
</evidence>
<keyword evidence="17" id="KW-0548">Nucleotidyltransferase</keyword>
<dbReference type="UniPathway" id="UPA00148">
    <property type="reaction ID" value="UER00236"/>
</dbReference>
<feature type="binding site" evidence="20">
    <location>
        <position position="139"/>
    </location>
    <ligand>
        <name>cob(II)alamin</name>
        <dbReference type="ChEBI" id="CHEBI:16304"/>
    </ligand>
</feature>
<protein>
    <recommendedName>
        <fullName evidence="14">Bifunctional adenosylcobalamin biosynthesis protein</fullName>
        <ecNumber evidence="14">2.7.1.156</ecNumber>
        <ecNumber evidence="14">2.7.7.62</ecNumber>
    </recommendedName>
</protein>
<name>A0A1I3YTB1_9HYPH</name>
<evidence type="ECO:0000313" key="17">
    <source>
        <dbReference type="EMBL" id="SFK35055.1"/>
    </source>
</evidence>
<evidence type="ECO:0000256" key="4">
    <source>
        <dbReference type="ARBA" id="ARBA00003889"/>
    </source>
</evidence>
<evidence type="ECO:0000256" key="13">
    <source>
        <dbReference type="ARBA" id="ARBA00023134"/>
    </source>
</evidence>
<keyword evidence="10 14" id="KW-0547">Nucleotide-binding</keyword>
<dbReference type="PDB" id="8YES">
    <property type="method" value="X-ray"/>
    <property type="resolution" value="2.60 A"/>
    <property type="chains" value="A/B/C/D/E/F=6-184"/>
</dbReference>
<comment type="catalytic activity">
    <reaction evidence="2 14">
        <text>adenosylcob(III)inamide phosphate + GTP + H(+) = adenosylcob(III)inamide-GDP + diphosphate</text>
        <dbReference type="Rhea" id="RHEA:22712"/>
        <dbReference type="ChEBI" id="CHEBI:15378"/>
        <dbReference type="ChEBI" id="CHEBI:33019"/>
        <dbReference type="ChEBI" id="CHEBI:37565"/>
        <dbReference type="ChEBI" id="CHEBI:58502"/>
        <dbReference type="ChEBI" id="CHEBI:60487"/>
        <dbReference type="EC" id="2.7.7.62"/>
    </reaction>
</comment>
<comment type="catalytic activity">
    <reaction evidence="3">
        <text>adenosylcob(III)inamide + GTP = adenosylcob(III)inamide phosphate + GDP + H(+)</text>
        <dbReference type="Rhea" id="RHEA:15765"/>
        <dbReference type="ChEBI" id="CHEBI:2480"/>
        <dbReference type="ChEBI" id="CHEBI:15378"/>
        <dbReference type="ChEBI" id="CHEBI:37565"/>
        <dbReference type="ChEBI" id="CHEBI:58189"/>
        <dbReference type="ChEBI" id="CHEBI:58502"/>
        <dbReference type="EC" id="2.7.1.156"/>
    </reaction>
</comment>
<dbReference type="SMR" id="A0A1I3YTB1"/>
<feature type="binding site" evidence="20">
    <location>
        <position position="48"/>
    </location>
    <ligand>
        <name>cob(II)alamin</name>
        <dbReference type="ChEBI" id="CHEBI:16304"/>
    </ligand>
</feature>
<organism evidence="17 18">
    <name type="scientific">Methylocapsa palsarum</name>
    <dbReference type="NCBI Taxonomy" id="1612308"/>
    <lineage>
        <taxon>Bacteria</taxon>
        <taxon>Pseudomonadati</taxon>
        <taxon>Pseudomonadota</taxon>
        <taxon>Alphaproteobacteria</taxon>
        <taxon>Hyphomicrobiales</taxon>
        <taxon>Beijerinckiaceae</taxon>
        <taxon>Methylocapsa</taxon>
    </lineage>
</organism>
<dbReference type="CDD" id="cd00544">
    <property type="entry name" value="CobU"/>
    <property type="match status" value="1"/>
</dbReference>
<evidence type="ECO:0000256" key="7">
    <source>
        <dbReference type="ARBA" id="ARBA00007490"/>
    </source>
</evidence>
<evidence type="ECO:0000256" key="1">
    <source>
        <dbReference type="ARBA" id="ARBA00000312"/>
    </source>
</evidence>
<feature type="binding site" evidence="21">
    <location>
        <position position="22"/>
    </location>
    <ligand>
        <name>GDP</name>
        <dbReference type="ChEBI" id="CHEBI:58189"/>
    </ligand>
</feature>
<evidence type="ECO:0000256" key="11">
    <source>
        <dbReference type="ARBA" id="ARBA00022777"/>
    </source>
</evidence>
<dbReference type="PDB" id="8YK8">
    <property type="method" value="X-ray"/>
    <property type="resolution" value="1.50 A"/>
    <property type="chains" value="A=1-184"/>
</dbReference>
<feature type="active site" description="GMP-histidine intermediate" evidence="15">
    <location>
        <position position="56"/>
    </location>
</feature>
<keyword evidence="11 14" id="KW-0418">Kinase</keyword>
<dbReference type="EMBL" id="FOSN01000006">
    <property type="protein sequence ID" value="SFK35055.1"/>
    <property type="molecule type" value="Genomic_DNA"/>
</dbReference>
<dbReference type="PANTHER" id="PTHR34848">
    <property type="match status" value="1"/>
</dbReference>
<comment type="pathway">
    <text evidence="5 14">Cofactor biosynthesis; adenosylcobalamin biosynthesis; adenosylcobalamin from cob(II)yrinate a,c-diamide: step 6/7.</text>
</comment>
<dbReference type="SUPFAM" id="SSF52540">
    <property type="entry name" value="P-loop containing nucleoside triphosphate hydrolases"/>
    <property type="match status" value="1"/>
</dbReference>
<feature type="binding site" evidence="21">
    <location>
        <position position="48"/>
    </location>
    <ligand>
        <name>GDP</name>
        <dbReference type="ChEBI" id="CHEBI:58189"/>
    </ligand>
</feature>
<evidence type="ECO:0000256" key="5">
    <source>
        <dbReference type="ARBA" id="ARBA00004692"/>
    </source>
</evidence>
<dbReference type="EC" id="2.7.1.156" evidence="14"/>
<dbReference type="PDB" id="8YKC">
    <property type="method" value="X-ray"/>
    <property type="resolution" value="1.92 A"/>
    <property type="chains" value="A/B/C=1-184"/>
</dbReference>
<dbReference type="AlphaFoldDB" id="A0A1I3YTB1"/>
<proteinExistence type="evidence at protein level"/>
<dbReference type="RefSeq" id="WP_091681217.1">
    <property type="nucleotide sequence ID" value="NZ_FOSN01000006.1"/>
</dbReference>
<reference evidence="17 18" key="1">
    <citation type="submission" date="2016-10" db="EMBL/GenBank/DDBJ databases">
        <authorList>
            <person name="de Groot N.N."/>
        </authorList>
    </citation>
    <scope>NUCLEOTIDE SEQUENCE [LARGE SCALE GENOMIC DNA]</scope>
    <source>
        <strain evidence="17 18">NE2</strain>
    </source>
</reference>
<sequence>MPAGGDPIKSLLVVGGARSGKSRFAQRMAEASGRSLVLIATAQPLDAEMADRISRHAADRDARWTLIEAFFDLGQTLRREAQPERLLVVDCVTLWLSNLLLRGDDLSPPIKDLARTAARLEGPVIFVSNEVGAGIVPDNALARAFRDAQGMCNQRLAEACDAVTLVTAGIATQIKPGPEPVFRF</sequence>
<feature type="binding site" evidence="16">
    <location>
        <begin position="40"/>
        <end position="42"/>
    </location>
    <ligand>
        <name>GTP</name>
        <dbReference type="ChEBI" id="CHEBI:37565"/>
    </ligand>
</feature>
<feature type="binding site" evidence="20">
    <location>
        <position position="136"/>
    </location>
    <ligand>
        <name>cob(II)alamin</name>
        <dbReference type="ChEBI" id="CHEBI:16304"/>
    </ligand>
</feature>
<accession>A0A1I3YTB1</accession>
<comment type="pathway">
    <text evidence="6 14">Cofactor biosynthesis; adenosylcobalamin biosynthesis; adenosylcobalamin from cob(II)yrinate a,c-diamide: step 5/7.</text>
</comment>
<reference evidence="19 20" key="2">
    <citation type="journal article" date="2024" name="Int. J. Biol. Macromol.">
        <title>A structure-based mechanism of adenosylcobinamide kinase/adenosylcobinamide phosphate guanylyltransferase (MpaCobU) from Methylocapsa palsarum.</title>
        <authorList>
            <person name="Nam Y."/>
            <person name="Ahn Y.Y."/>
            <person name="Kim B.M."/>
            <person name="Kim K."/>
            <person name="Lee J.H."/>
            <person name="Do H."/>
        </authorList>
    </citation>
    <scope>X-RAY CRYSTALLOGRAPHY (1.50 ANGSTROMS) IN COMPLEX WITH GDP AND COB(II)ALAMIN</scope>
</reference>
<evidence type="ECO:0000256" key="3">
    <source>
        <dbReference type="ARBA" id="ARBA00001522"/>
    </source>
</evidence>
<dbReference type="Proteomes" id="UP000198755">
    <property type="component" value="Unassembled WGS sequence"/>
</dbReference>
<dbReference type="Gene3D" id="3.40.50.300">
    <property type="entry name" value="P-loop containing nucleotide triphosphate hydrolases"/>
    <property type="match status" value="1"/>
</dbReference>
<feature type="binding site" evidence="21">
    <location>
        <position position="18"/>
    </location>
    <ligand>
        <name>GDP</name>
        <dbReference type="ChEBI" id="CHEBI:58189"/>
    </ligand>
</feature>
<feature type="binding site" evidence="16">
    <location>
        <position position="90"/>
    </location>
    <ligand>
        <name>GTP</name>
        <dbReference type="ChEBI" id="CHEBI:37565"/>
    </ligand>
</feature>
<evidence type="ECO:0000256" key="2">
    <source>
        <dbReference type="ARBA" id="ARBA00000711"/>
    </source>
</evidence>
<feature type="binding site" evidence="21">
    <location>
        <position position="21"/>
    </location>
    <ligand>
        <name>GDP</name>
        <dbReference type="ChEBI" id="CHEBI:58189"/>
    </ligand>
</feature>
<evidence type="ECO:0000256" key="6">
    <source>
        <dbReference type="ARBA" id="ARBA00005159"/>
    </source>
</evidence>
<dbReference type="EC" id="2.7.7.62" evidence="14"/>
<feature type="binding site" evidence="20">
    <location>
        <position position="21"/>
    </location>
    <ligand>
        <name>cob(II)alamin</name>
        <dbReference type="ChEBI" id="CHEBI:16304"/>
    </ligand>
</feature>
<dbReference type="GO" id="GO:0005524">
    <property type="term" value="F:ATP binding"/>
    <property type="evidence" value="ECO:0007669"/>
    <property type="project" value="UniProtKB-UniRule"/>
</dbReference>
<dbReference type="PANTHER" id="PTHR34848:SF1">
    <property type="entry name" value="BIFUNCTIONAL ADENOSYLCOBALAMIN BIOSYNTHESIS PROTEIN COBU"/>
    <property type="match status" value="1"/>
</dbReference>
<dbReference type="InterPro" id="IPR003203">
    <property type="entry name" value="CobU/CobP"/>
</dbReference>
<evidence type="ECO:0000256" key="16">
    <source>
        <dbReference type="PIRSR" id="PIRSR006135-2"/>
    </source>
</evidence>
<dbReference type="STRING" id="1612308.SAMN05444581_106172"/>
<dbReference type="PIRSF" id="PIRSF006135">
    <property type="entry name" value="CobU"/>
    <property type="match status" value="1"/>
</dbReference>
<dbReference type="GO" id="GO:0008820">
    <property type="term" value="F:cobinamide phosphate guanylyltransferase activity"/>
    <property type="evidence" value="ECO:0007669"/>
    <property type="project" value="UniProtKB-UniRule"/>
</dbReference>
<evidence type="ECO:0007829" key="21">
    <source>
        <dbReference type="PDB" id="8YKC"/>
    </source>
</evidence>
<feature type="binding site" evidence="16">
    <location>
        <position position="68"/>
    </location>
    <ligand>
        <name>GTP</name>
        <dbReference type="ChEBI" id="CHEBI:37565"/>
    </ligand>
</feature>
<feature type="binding site" evidence="21">
    <location>
        <position position="147"/>
    </location>
    <ligand>
        <name>GDP</name>
        <dbReference type="ChEBI" id="CHEBI:58189"/>
    </ligand>
</feature>
<feature type="binding site" evidence="21">
    <location>
        <position position="52"/>
    </location>
    <ligand>
        <name>GDP</name>
        <dbReference type="ChEBI" id="CHEBI:58189"/>
    </ligand>
</feature>
<keyword evidence="8 14" id="KW-0169">Cobalamin biosynthesis</keyword>
<feature type="binding site" evidence="21">
    <location>
        <position position="56"/>
    </location>
    <ligand>
        <name>GDP</name>
        <dbReference type="ChEBI" id="CHEBI:58189"/>
    </ligand>
</feature>
<dbReference type="InterPro" id="IPR027417">
    <property type="entry name" value="P-loop_NTPase"/>
</dbReference>
<feature type="binding site" evidence="21">
    <location>
        <position position="20"/>
    </location>
    <ligand>
        <name>GDP</name>
        <dbReference type="ChEBI" id="CHEBI:58189"/>
    </ligand>
</feature>
<dbReference type="PDB" id="8YEP">
    <property type="method" value="X-ray"/>
    <property type="resolution" value="1.80 A"/>
    <property type="chains" value="A/B/C=1-184"/>
</dbReference>
<dbReference type="OrthoDB" id="9788370at2"/>
<feature type="binding site" evidence="21">
    <location>
        <position position="19"/>
    </location>
    <ligand>
        <name>GDP</name>
        <dbReference type="ChEBI" id="CHEBI:58189"/>
    </ligand>
</feature>
<dbReference type="NCBIfam" id="NF004469">
    <property type="entry name" value="PRK05800.1"/>
    <property type="match status" value="1"/>
</dbReference>
<dbReference type="GO" id="GO:0005525">
    <property type="term" value="F:GTP binding"/>
    <property type="evidence" value="ECO:0007669"/>
    <property type="project" value="UniProtKB-UniRule"/>
</dbReference>
<evidence type="ECO:0000256" key="15">
    <source>
        <dbReference type="PIRSR" id="PIRSR006135-1"/>
    </source>
</evidence>
<comment type="similarity">
    <text evidence="7 14">Belongs to the CobU/CobP family.</text>
</comment>
<keyword evidence="19 20" id="KW-0002">3D-structure</keyword>
<evidence type="ECO:0000256" key="10">
    <source>
        <dbReference type="ARBA" id="ARBA00022741"/>
    </source>
</evidence>
<keyword evidence="18" id="KW-1185">Reference proteome</keyword>
<feature type="binding site" evidence="20">
    <location>
        <position position="52"/>
    </location>
    <ligand>
        <name>cob(II)alamin</name>
        <dbReference type="ChEBI" id="CHEBI:16304"/>
    </ligand>
</feature>
<feature type="binding site" evidence="20">
    <location>
        <position position="46"/>
    </location>
    <ligand>
        <name>cob(II)alamin</name>
        <dbReference type="ChEBI" id="CHEBI:16304"/>
    </ligand>
</feature>
<keyword evidence="9 14" id="KW-0808">Transferase</keyword>
<feature type="binding site" evidence="20">
    <location>
        <position position="143"/>
    </location>
    <ligand>
        <name>cob(II)alamin</name>
        <dbReference type="ChEBI" id="CHEBI:16304"/>
    </ligand>
</feature>